<feature type="transmembrane region" description="Helical" evidence="13">
    <location>
        <begin position="272"/>
        <end position="288"/>
    </location>
</feature>
<dbReference type="InterPro" id="IPR045584">
    <property type="entry name" value="Pilin-like"/>
</dbReference>
<protein>
    <submittedName>
        <fullName evidence="15">Peptidase M48 Ste24p</fullName>
    </submittedName>
</protein>
<keyword evidence="3" id="KW-0488">Methylation</keyword>
<dbReference type="PRINTS" id="PR00813">
    <property type="entry name" value="BCTERIALGSPG"/>
</dbReference>
<dbReference type="KEGG" id="ote:Oter_1164"/>
<dbReference type="InterPro" id="IPR050083">
    <property type="entry name" value="HtpX_protease"/>
</dbReference>
<dbReference type="GO" id="GO:0004222">
    <property type="term" value="F:metalloendopeptidase activity"/>
    <property type="evidence" value="ECO:0007669"/>
    <property type="project" value="InterPro"/>
</dbReference>
<dbReference type="GO" id="GO:0015628">
    <property type="term" value="P:protein secretion by the type II secretion system"/>
    <property type="evidence" value="ECO:0007669"/>
    <property type="project" value="InterPro"/>
</dbReference>
<dbReference type="HOGENOM" id="CLU_679418_0_0_0"/>
<feature type="transmembrane region" description="Helical" evidence="13">
    <location>
        <begin position="294"/>
        <end position="312"/>
    </location>
</feature>
<dbReference type="AlphaFoldDB" id="B1ZNL8"/>
<name>B1ZNL8_OPITP</name>
<dbReference type="Pfam" id="PF01435">
    <property type="entry name" value="Peptidase_M48"/>
    <property type="match status" value="1"/>
</dbReference>
<keyword evidence="11 13" id="KW-0472">Membrane</keyword>
<keyword evidence="9 13" id="KW-1133">Transmembrane helix</keyword>
<dbReference type="CDD" id="cd07325">
    <property type="entry name" value="M48_Ste24p_like"/>
    <property type="match status" value="1"/>
</dbReference>
<dbReference type="Proteomes" id="UP000007013">
    <property type="component" value="Chromosome"/>
</dbReference>
<dbReference type="OrthoDB" id="9810445at2"/>
<keyword evidence="4 12" id="KW-0645">Protease</keyword>
<dbReference type="GO" id="GO:0046872">
    <property type="term" value="F:metal ion binding"/>
    <property type="evidence" value="ECO:0007669"/>
    <property type="project" value="UniProtKB-KW"/>
</dbReference>
<keyword evidence="2" id="KW-1003">Cell membrane</keyword>
<evidence type="ECO:0000313" key="15">
    <source>
        <dbReference type="EMBL" id="ACB74452.1"/>
    </source>
</evidence>
<dbReference type="PANTHER" id="PTHR43221">
    <property type="entry name" value="PROTEASE HTPX"/>
    <property type="match status" value="1"/>
</dbReference>
<keyword evidence="7 12" id="KW-0378">Hydrolase</keyword>
<evidence type="ECO:0000256" key="10">
    <source>
        <dbReference type="ARBA" id="ARBA00023049"/>
    </source>
</evidence>
<keyword evidence="6" id="KW-0479">Metal-binding</keyword>
<evidence type="ECO:0000256" key="11">
    <source>
        <dbReference type="ARBA" id="ARBA00023136"/>
    </source>
</evidence>
<dbReference type="GO" id="GO:0005886">
    <property type="term" value="C:plasma membrane"/>
    <property type="evidence" value="ECO:0007669"/>
    <property type="project" value="UniProtKB-SubCell"/>
</dbReference>
<evidence type="ECO:0000256" key="13">
    <source>
        <dbReference type="SAM" id="Phobius"/>
    </source>
</evidence>
<dbReference type="PANTHER" id="PTHR43221:SF1">
    <property type="entry name" value="PROTEASE HTPX"/>
    <property type="match status" value="1"/>
</dbReference>
<evidence type="ECO:0000313" key="16">
    <source>
        <dbReference type="Proteomes" id="UP000007013"/>
    </source>
</evidence>
<evidence type="ECO:0000256" key="6">
    <source>
        <dbReference type="ARBA" id="ARBA00022723"/>
    </source>
</evidence>
<gene>
    <name evidence="15" type="ordered locus">Oter_1164</name>
</gene>
<dbReference type="Gene3D" id="3.30.700.10">
    <property type="entry name" value="Glycoprotein, Type 4 Pilin"/>
    <property type="match status" value="1"/>
</dbReference>
<keyword evidence="8 12" id="KW-0862">Zinc</keyword>
<feature type="transmembrane region" description="Helical" evidence="13">
    <location>
        <begin position="30"/>
        <end position="63"/>
    </location>
</feature>
<dbReference type="EMBL" id="CP001032">
    <property type="protein sequence ID" value="ACB74452.1"/>
    <property type="molecule type" value="Genomic_DNA"/>
</dbReference>
<comment type="subcellular location">
    <subcellularLocation>
        <location evidence="1">Cell membrane</location>
        <topology evidence="1">Multi-pass membrane protein</topology>
    </subcellularLocation>
</comment>
<proteinExistence type="inferred from homology"/>
<evidence type="ECO:0000256" key="3">
    <source>
        <dbReference type="ARBA" id="ARBA00022481"/>
    </source>
</evidence>
<evidence type="ECO:0000256" key="9">
    <source>
        <dbReference type="ARBA" id="ARBA00022989"/>
    </source>
</evidence>
<evidence type="ECO:0000256" key="5">
    <source>
        <dbReference type="ARBA" id="ARBA00022692"/>
    </source>
</evidence>
<dbReference type="SUPFAM" id="SSF54523">
    <property type="entry name" value="Pili subunits"/>
    <property type="match status" value="1"/>
</dbReference>
<organism evidence="15 16">
    <name type="scientific">Opitutus terrae (strain DSM 11246 / JCM 15787 / PB90-1)</name>
    <dbReference type="NCBI Taxonomy" id="452637"/>
    <lineage>
        <taxon>Bacteria</taxon>
        <taxon>Pseudomonadati</taxon>
        <taxon>Verrucomicrobiota</taxon>
        <taxon>Opitutia</taxon>
        <taxon>Opitutales</taxon>
        <taxon>Opitutaceae</taxon>
        <taxon>Opitutus</taxon>
    </lineage>
</organism>
<keyword evidence="10 12" id="KW-0482">Metalloprotease</keyword>
<reference evidence="15 16" key="1">
    <citation type="journal article" date="2011" name="J. Bacteriol.">
        <title>Genome sequence of the verrucomicrobium Opitutus terrae PB90-1, an abundant inhabitant of rice paddy soil ecosystems.</title>
        <authorList>
            <person name="van Passel M.W."/>
            <person name="Kant R."/>
            <person name="Palva A."/>
            <person name="Copeland A."/>
            <person name="Lucas S."/>
            <person name="Lapidus A."/>
            <person name="Glavina del Rio T."/>
            <person name="Pitluck S."/>
            <person name="Goltsman E."/>
            <person name="Clum A."/>
            <person name="Sun H."/>
            <person name="Schmutz J."/>
            <person name="Larimer F.W."/>
            <person name="Land M.L."/>
            <person name="Hauser L."/>
            <person name="Kyrpides N."/>
            <person name="Mikhailova N."/>
            <person name="Richardson P.P."/>
            <person name="Janssen P.H."/>
            <person name="de Vos W.M."/>
            <person name="Smidt H."/>
        </authorList>
    </citation>
    <scope>NUCLEOTIDE SEQUENCE [LARGE SCALE GENOMIC DNA]</scope>
    <source>
        <strain evidence="16">DSM 11246 / JCM 15787 / PB90-1</strain>
    </source>
</reference>
<evidence type="ECO:0000256" key="8">
    <source>
        <dbReference type="ARBA" id="ARBA00022833"/>
    </source>
</evidence>
<dbReference type="eggNOG" id="COG4969">
    <property type="taxonomic scope" value="Bacteria"/>
</dbReference>
<dbReference type="RefSeq" id="WP_012373990.1">
    <property type="nucleotide sequence ID" value="NC_010571.1"/>
</dbReference>
<dbReference type="GO" id="GO:0015627">
    <property type="term" value="C:type II protein secretion system complex"/>
    <property type="evidence" value="ECO:0007669"/>
    <property type="project" value="InterPro"/>
</dbReference>
<dbReference type="Gene3D" id="3.30.2010.10">
    <property type="entry name" value="Metalloproteases ('zincins'), catalytic domain"/>
    <property type="match status" value="1"/>
</dbReference>
<evidence type="ECO:0000256" key="2">
    <source>
        <dbReference type="ARBA" id="ARBA00022475"/>
    </source>
</evidence>
<keyword evidence="16" id="KW-1185">Reference proteome</keyword>
<evidence type="ECO:0000256" key="12">
    <source>
        <dbReference type="RuleBase" id="RU003983"/>
    </source>
</evidence>
<dbReference type="eggNOG" id="COG0501">
    <property type="taxonomic scope" value="Bacteria"/>
</dbReference>
<dbReference type="InterPro" id="IPR000983">
    <property type="entry name" value="Bac_GSPG_pilin"/>
</dbReference>
<feature type="domain" description="Peptidase M48" evidence="14">
    <location>
        <begin position="84"/>
        <end position="257"/>
    </location>
</feature>
<keyword evidence="5 13" id="KW-0812">Transmembrane</keyword>
<evidence type="ECO:0000256" key="1">
    <source>
        <dbReference type="ARBA" id="ARBA00004651"/>
    </source>
</evidence>
<evidence type="ECO:0000256" key="7">
    <source>
        <dbReference type="ARBA" id="ARBA00022801"/>
    </source>
</evidence>
<comment type="similarity">
    <text evidence="12">Belongs to the peptidase M48 family.</text>
</comment>
<accession>B1ZNL8</accession>
<evidence type="ECO:0000256" key="4">
    <source>
        <dbReference type="ARBA" id="ARBA00022670"/>
    </source>
</evidence>
<evidence type="ECO:0000259" key="14">
    <source>
        <dbReference type="Pfam" id="PF01435"/>
    </source>
</evidence>
<dbReference type="STRING" id="452637.Oter_1164"/>
<comment type="cofactor">
    <cofactor evidence="12">
        <name>Zn(2+)</name>
        <dbReference type="ChEBI" id="CHEBI:29105"/>
    </cofactor>
    <text evidence="12">Binds 1 zinc ion per subunit.</text>
</comment>
<sequence length="405" mass="43335">MTPQPPPLAPTAPVGLTPANLTVPKEASRFVIVLILSILVWLALAVTMIGLFYAVIFGFFLWLGNGLLTAYLRAEAVRVGPEQLPELDASLRDVCQKLGVRDVPALYVLQSGGLLNAFATRFAGRDFVVVYSDFLEALGPASPEMRFILGHELGHIQSRHILKQIFLAPGLFFPLIGPAYRRAWETSCDRFGAYAAQDVNAAVRAMLVLSGGREHGPQLNAAAFASQHASERGFFVSLHELTSTYPTLSRRVTELMALTDDRAIRSPGRNPFAYFFALFLPGGNVGQGGPLASLLLIVVIIGLLAAMAIPAFEKVRQRSQAIACVNNQRQLAAALDQYQLEEGKGADAWSDVTGAGKFVPAMPVCPAGGTYNATYEDKGARVICTVAGHDPTSVAAARGARSGGK</sequence>
<dbReference type="GO" id="GO:0006508">
    <property type="term" value="P:proteolysis"/>
    <property type="evidence" value="ECO:0007669"/>
    <property type="project" value="UniProtKB-KW"/>
</dbReference>
<dbReference type="InterPro" id="IPR001915">
    <property type="entry name" value="Peptidase_M48"/>
</dbReference>